<dbReference type="SUPFAM" id="SSF46785">
    <property type="entry name" value="Winged helix' DNA-binding domain"/>
    <property type="match status" value="1"/>
</dbReference>
<reference evidence="2" key="1">
    <citation type="submission" date="2018-06" db="EMBL/GenBank/DDBJ databases">
        <authorList>
            <person name="Zhirakovskaya E."/>
        </authorList>
    </citation>
    <scope>NUCLEOTIDE SEQUENCE</scope>
</reference>
<accession>A0A3B1DNE7</accession>
<protein>
    <recommendedName>
        <fullName evidence="1">Winged helix DNA-binding domain-containing protein</fullName>
    </recommendedName>
</protein>
<evidence type="ECO:0000259" key="1">
    <source>
        <dbReference type="Pfam" id="PF13601"/>
    </source>
</evidence>
<dbReference type="PANTHER" id="PTHR37318">
    <property type="entry name" value="BSL7504 PROTEIN"/>
    <property type="match status" value="1"/>
</dbReference>
<dbReference type="InterPro" id="IPR027395">
    <property type="entry name" value="WH_DNA-bd_dom"/>
</dbReference>
<name>A0A3B1DNE7_9ZZZZ</name>
<dbReference type="InterPro" id="IPR036390">
    <property type="entry name" value="WH_DNA-bd_sf"/>
</dbReference>
<gene>
    <name evidence="2" type="ORF">MNBD_PLANCTO02-68</name>
</gene>
<evidence type="ECO:0000313" key="2">
    <source>
        <dbReference type="EMBL" id="VAX42292.1"/>
    </source>
</evidence>
<proteinExistence type="predicted"/>
<dbReference type="CDD" id="cd00090">
    <property type="entry name" value="HTH_ARSR"/>
    <property type="match status" value="1"/>
</dbReference>
<feature type="domain" description="Winged helix DNA-binding" evidence="1">
    <location>
        <begin position="27"/>
        <end position="106"/>
    </location>
</feature>
<dbReference type="PANTHER" id="PTHR37318:SF1">
    <property type="entry name" value="BSL7504 PROTEIN"/>
    <property type="match status" value="1"/>
</dbReference>
<dbReference type="AlphaFoldDB" id="A0A3B1DNE7"/>
<dbReference type="Gene3D" id="1.10.10.10">
    <property type="entry name" value="Winged helix-like DNA-binding domain superfamily/Winged helix DNA-binding domain"/>
    <property type="match status" value="1"/>
</dbReference>
<dbReference type="InterPro" id="IPR036388">
    <property type="entry name" value="WH-like_DNA-bd_sf"/>
</dbReference>
<organism evidence="2">
    <name type="scientific">hydrothermal vent metagenome</name>
    <dbReference type="NCBI Taxonomy" id="652676"/>
    <lineage>
        <taxon>unclassified sequences</taxon>
        <taxon>metagenomes</taxon>
        <taxon>ecological metagenomes</taxon>
    </lineage>
</organism>
<dbReference type="InterPro" id="IPR011991">
    <property type="entry name" value="ArsR-like_HTH"/>
</dbReference>
<dbReference type="EMBL" id="UOGL01000639">
    <property type="protein sequence ID" value="VAX42292.1"/>
    <property type="molecule type" value="Genomic_DNA"/>
</dbReference>
<dbReference type="Pfam" id="PF13601">
    <property type="entry name" value="HTH_34"/>
    <property type="match status" value="1"/>
</dbReference>
<sequence length="119" mass="13349">MTEPQQISELGEYAFPDLDRVIHERARLGILTALHTHERGLLFNQLKACCELSDGNLSRHLTVLKEANLIEIWKGSKEKKSQTLCVLSENGRGSLATYIQALQQIITKINPPEKVVPDS</sequence>